<sequence>MTLTLLCRVASAPALLLGLAWAVATPTLAGGSDALLLQAQALFGVVKPVTPEEASAPQAVLGRALFWDTRLSLDGKTACVSCHSPADWSSDRRPLSVNAKGQFTTLHSQAMFMAQDQVALRWYGDRKDGAHQAERSITGSMGYGNTADLVAALRSLAYEDLFRRAFGTEGEAITAANYAKALAAYQRTLRTPAPLDDFLQGNAGALNAQQRVGLEKFVGKGCVACHNGPLLGGNSFQKFGVTKNYWLATGSKTIDEGRFTSTKIESDKYVYRVPMLRNIAKTAPYFHDGSVATLEEAVRVMAEVQLGQTLSPEDVGDIVAFLGSLTGQVPAHYAAPAAWPAVAANR</sequence>
<keyword evidence="4 9" id="KW-0732">Signal</keyword>
<feature type="signal peptide" evidence="9">
    <location>
        <begin position="1"/>
        <end position="22"/>
    </location>
</feature>
<dbReference type="EC" id="1.11.1.5" evidence="11"/>
<reference evidence="11 12" key="1">
    <citation type="submission" date="2023-07" db="EMBL/GenBank/DDBJ databases">
        <title>Sorghum-associated microbial communities from plants grown in Nebraska, USA.</title>
        <authorList>
            <person name="Schachtman D."/>
        </authorList>
    </citation>
    <scope>NUCLEOTIDE SEQUENCE [LARGE SCALE GENOMIC DNA]</scope>
    <source>
        <strain evidence="11 12">BE310</strain>
    </source>
</reference>
<keyword evidence="7 8" id="KW-0408">Iron</keyword>
<dbReference type="InterPro" id="IPR009056">
    <property type="entry name" value="Cyt_c-like_dom"/>
</dbReference>
<dbReference type="Gene3D" id="1.10.760.10">
    <property type="entry name" value="Cytochrome c-like domain"/>
    <property type="match status" value="2"/>
</dbReference>
<feature type="chain" id="PRO_5046667416" evidence="9">
    <location>
        <begin position="23"/>
        <end position="346"/>
    </location>
</feature>
<comment type="subcellular location">
    <subcellularLocation>
        <location evidence="1">Periplasm</location>
    </subcellularLocation>
</comment>
<dbReference type="Proteomes" id="UP001180536">
    <property type="component" value="Unassembled WGS sequence"/>
</dbReference>
<dbReference type="InterPro" id="IPR026259">
    <property type="entry name" value="MauG/Cytc_peroxidase"/>
</dbReference>
<protein>
    <submittedName>
        <fullName evidence="11">Cytochrome c peroxidase</fullName>
        <ecNumber evidence="11">1.11.1.5</ecNumber>
    </submittedName>
</protein>
<evidence type="ECO:0000256" key="3">
    <source>
        <dbReference type="ARBA" id="ARBA00022723"/>
    </source>
</evidence>
<name>A0ABU1ZCS4_9BURK</name>
<dbReference type="GO" id="GO:0004130">
    <property type="term" value="F:cytochrome-c peroxidase activity"/>
    <property type="evidence" value="ECO:0007669"/>
    <property type="project" value="UniProtKB-EC"/>
</dbReference>
<evidence type="ECO:0000256" key="7">
    <source>
        <dbReference type="ARBA" id="ARBA00023004"/>
    </source>
</evidence>
<dbReference type="InterPro" id="IPR051395">
    <property type="entry name" value="Cytochrome_c_Peroxidase/MauG"/>
</dbReference>
<keyword evidence="2 8" id="KW-0349">Heme</keyword>
<dbReference type="InterPro" id="IPR004852">
    <property type="entry name" value="Di-haem_cyt_c_peroxidsae"/>
</dbReference>
<keyword evidence="12" id="KW-1185">Reference proteome</keyword>
<evidence type="ECO:0000259" key="10">
    <source>
        <dbReference type="PROSITE" id="PS51007"/>
    </source>
</evidence>
<evidence type="ECO:0000256" key="8">
    <source>
        <dbReference type="PROSITE-ProRule" id="PRU00433"/>
    </source>
</evidence>
<feature type="domain" description="Cytochrome c" evidence="10">
    <location>
        <begin position="208"/>
        <end position="326"/>
    </location>
</feature>
<evidence type="ECO:0000313" key="11">
    <source>
        <dbReference type="EMBL" id="MDR7298436.1"/>
    </source>
</evidence>
<dbReference type="PANTHER" id="PTHR30600:SF7">
    <property type="entry name" value="CYTOCHROME C PEROXIDASE-RELATED"/>
    <property type="match status" value="1"/>
</dbReference>
<organism evidence="11 12">
    <name type="scientific">Pelomonas aquatica</name>
    <dbReference type="NCBI Taxonomy" id="431058"/>
    <lineage>
        <taxon>Bacteria</taxon>
        <taxon>Pseudomonadati</taxon>
        <taxon>Pseudomonadota</taxon>
        <taxon>Betaproteobacteria</taxon>
        <taxon>Burkholderiales</taxon>
        <taxon>Sphaerotilaceae</taxon>
        <taxon>Roseateles</taxon>
    </lineage>
</organism>
<dbReference type="PROSITE" id="PS51007">
    <property type="entry name" value="CYTC"/>
    <property type="match status" value="1"/>
</dbReference>
<dbReference type="SUPFAM" id="SSF46626">
    <property type="entry name" value="Cytochrome c"/>
    <property type="match status" value="2"/>
</dbReference>
<keyword evidence="11" id="KW-0575">Peroxidase</keyword>
<gene>
    <name evidence="11" type="ORF">J2X16_003799</name>
</gene>
<evidence type="ECO:0000256" key="1">
    <source>
        <dbReference type="ARBA" id="ARBA00004418"/>
    </source>
</evidence>
<accession>A0ABU1ZCS4</accession>
<evidence type="ECO:0000256" key="2">
    <source>
        <dbReference type="ARBA" id="ARBA00022617"/>
    </source>
</evidence>
<keyword evidence="3 8" id="KW-0479">Metal-binding</keyword>
<dbReference type="PIRSF" id="PIRSF000294">
    <property type="entry name" value="Cytochrome-c_peroxidase"/>
    <property type="match status" value="1"/>
</dbReference>
<keyword evidence="5" id="KW-0574">Periplasm</keyword>
<comment type="caution">
    <text evidence="11">The sequence shown here is derived from an EMBL/GenBank/DDBJ whole genome shotgun (WGS) entry which is preliminary data.</text>
</comment>
<dbReference type="InterPro" id="IPR036909">
    <property type="entry name" value="Cyt_c-like_dom_sf"/>
</dbReference>
<evidence type="ECO:0000256" key="5">
    <source>
        <dbReference type="ARBA" id="ARBA00022764"/>
    </source>
</evidence>
<evidence type="ECO:0000313" key="12">
    <source>
        <dbReference type="Proteomes" id="UP001180536"/>
    </source>
</evidence>
<keyword evidence="6 11" id="KW-0560">Oxidoreductase</keyword>
<dbReference type="EMBL" id="JAVDXQ010000005">
    <property type="protein sequence ID" value="MDR7298436.1"/>
    <property type="molecule type" value="Genomic_DNA"/>
</dbReference>
<dbReference type="Pfam" id="PF03150">
    <property type="entry name" value="CCP_MauG"/>
    <property type="match status" value="1"/>
</dbReference>
<evidence type="ECO:0000256" key="4">
    <source>
        <dbReference type="ARBA" id="ARBA00022729"/>
    </source>
</evidence>
<evidence type="ECO:0000256" key="9">
    <source>
        <dbReference type="SAM" id="SignalP"/>
    </source>
</evidence>
<dbReference type="PANTHER" id="PTHR30600">
    <property type="entry name" value="CYTOCHROME C PEROXIDASE-RELATED"/>
    <property type="match status" value="1"/>
</dbReference>
<evidence type="ECO:0000256" key="6">
    <source>
        <dbReference type="ARBA" id="ARBA00023002"/>
    </source>
</evidence>
<proteinExistence type="predicted"/>
<dbReference type="RefSeq" id="WP_082580118.1">
    <property type="nucleotide sequence ID" value="NZ_JAVDXQ010000005.1"/>
</dbReference>